<keyword evidence="3" id="KW-1185">Reference proteome</keyword>
<dbReference type="Pfam" id="PF08282">
    <property type="entry name" value="Hydrolase_3"/>
    <property type="match status" value="1"/>
</dbReference>
<dbReference type="GO" id="GO:0005829">
    <property type="term" value="C:cytosol"/>
    <property type="evidence" value="ECO:0007669"/>
    <property type="project" value="TreeGrafter"/>
</dbReference>
<accession>A0A507SXK0</accession>
<dbReference type="NCBIfam" id="NF045966">
    <property type="entry name" value="YcsE_rel_Pase"/>
    <property type="match status" value="1"/>
</dbReference>
<dbReference type="Gene3D" id="3.40.50.1000">
    <property type="entry name" value="HAD superfamily/HAD-like"/>
    <property type="match status" value="1"/>
</dbReference>
<dbReference type="GO" id="GO:0016791">
    <property type="term" value="F:phosphatase activity"/>
    <property type="evidence" value="ECO:0007669"/>
    <property type="project" value="TreeGrafter"/>
</dbReference>
<name>A0A507SXK0_9BACT</name>
<dbReference type="InterPro" id="IPR006379">
    <property type="entry name" value="HAD-SF_hydro_IIB"/>
</dbReference>
<evidence type="ECO:0000256" key="1">
    <source>
        <dbReference type="ARBA" id="ARBA00001946"/>
    </source>
</evidence>
<dbReference type="AlphaFoldDB" id="A0A507SXK0"/>
<evidence type="ECO:0000313" key="3">
    <source>
        <dbReference type="Proteomes" id="UP000320801"/>
    </source>
</evidence>
<comment type="cofactor">
    <cofactor evidence="1">
        <name>Mg(2+)</name>
        <dbReference type="ChEBI" id="CHEBI:18420"/>
    </cofactor>
</comment>
<reference evidence="2 3" key="1">
    <citation type="submission" date="2019-03" db="EMBL/GenBank/DDBJ databases">
        <title>Characterization of a novel Mycoplasma cynos real-time PCR assay.</title>
        <authorList>
            <person name="Tallmadge R.L."/>
            <person name="Mitchell P.K."/>
            <person name="Goodman L."/>
        </authorList>
    </citation>
    <scope>NUCLEOTIDE SEQUENCE [LARGE SCALE GENOMIC DNA]</scope>
    <source>
        <strain evidence="2 3">1642</strain>
    </source>
</reference>
<proteinExistence type="predicted"/>
<evidence type="ECO:0000313" key="2">
    <source>
        <dbReference type="EMBL" id="TQC53973.1"/>
    </source>
</evidence>
<gene>
    <name evidence="2" type="ORF">E1I18_01465</name>
</gene>
<dbReference type="PANTHER" id="PTHR10000:SF8">
    <property type="entry name" value="HAD SUPERFAMILY HYDROLASE-LIKE, TYPE 3"/>
    <property type="match status" value="1"/>
</dbReference>
<dbReference type="SUPFAM" id="SSF56784">
    <property type="entry name" value="HAD-like"/>
    <property type="match status" value="1"/>
</dbReference>
<dbReference type="RefSeq" id="WP_141483828.1">
    <property type="nucleotide sequence ID" value="NZ_SMDN01000004.1"/>
</dbReference>
<dbReference type="GO" id="GO:0000287">
    <property type="term" value="F:magnesium ion binding"/>
    <property type="evidence" value="ECO:0007669"/>
    <property type="project" value="TreeGrafter"/>
</dbReference>
<dbReference type="NCBIfam" id="TIGR01484">
    <property type="entry name" value="HAD-SF-IIB"/>
    <property type="match status" value="1"/>
</dbReference>
<dbReference type="OrthoDB" id="388819at2"/>
<dbReference type="Gene3D" id="3.30.1240.10">
    <property type="match status" value="1"/>
</dbReference>
<dbReference type="PANTHER" id="PTHR10000">
    <property type="entry name" value="PHOSPHOSERINE PHOSPHATASE"/>
    <property type="match status" value="1"/>
</dbReference>
<sequence>MTKSNLKDKIKLAAFDIDGTLLPYAQHSFSDNVSKMFKELNRSKIYSTLATAREFVTIGSLMNKTPHLDFFIGANGMFVYDIKKQKIIYEKTITLHELKVIYNALEDIPEAKGLTITDLEWCYHTPGMNLDTWFLKPHKEKMRPMDFDAIDKDHLHIITIQSLNQEGTDAIVEKINKIIEQNNLNVEINSTWYKGLFITPKGVTKSDTIDWLANHLDLSNGSNVIAFGDSSNDYEMISNAAWGVVMQEGDENLKNIAKDIAQSVEQDGAYLKLKELNLI</sequence>
<dbReference type="PROSITE" id="PS01229">
    <property type="entry name" value="COF_2"/>
    <property type="match status" value="1"/>
</dbReference>
<protein>
    <submittedName>
        <fullName evidence="2">HAD family phosphatase</fullName>
    </submittedName>
</protein>
<organism evidence="2 3">
    <name type="scientific">Mycoplasmopsis mucosicanis</name>
    <dbReference type="NCBI Taxonomy" id="458208"/>
    <lineage>
        <taxon>Bacteria</taxon>
        <taxon>Bacillati</taxon>
        <taxon>Mycoplasmatota</taxon>
        <taxon>Mycoplasmoidales</taxon>
        <taxon>Metamycoplasmataceae</taxon>
        <taxon>Mycoplasmopsis</taxon>
    </lineage>
</organism>
<comment type="caution">
    <text evidence="2">The sequence shown here is derived from an EMBL/GenBank/DDBJ whole genome shotgun (WGS) entry which is preliminary data.</text>
</comment>
<dbReference type="EMBL" id="SMDN01000004">
    <property type="protein sequence ID" value="TQC53973.1"/>
    <property type="molecule type" value="Genomic_DNA"/>
</dbReference>
<dbReference type="Proteomes" id="UP000320801">
    <property type="component" value="Unassembled WGS sequence"/>
</dbReference>
<dbReference type="InterPro" id="IPR036412">
    <property type="entry name" value="HAD-like_sf"/>
</dbReference>
<dbReference type="InterPro" id="IPR023214">
    <property type="entry name" value="HAD_sf"/>
</dbReference>